<dbReference type="InterPro" id="IPR050266">
    <property type="entry name" value="AB_hydrolase_sf"/>
</dbReference>
<evidence type="ECO:0000313" key="5">
    <source>
        <dbReference type="Proteomes" id="UP000186336"/>
    </source>
</evidence>
<dbReference type="OrthoDB" id="9793083at2"/>
<dbReference type="PRINTS" id="PR00793">
    <property type="entry name" value="PROAMNOPTASE"/>
</dbReference>
<dbReference type="RefSeq" id="WP_076627755.1">
    <property type="nucleotide sequence ID" value="NZ_CP019312.1"/>
</dbReference>
<dbReference type="AlphaFoldDB" id="A0A1P8MV06"/>
<dbReference type="GO" id="GO:0006508">
    <property type="term" value="P:proteolysis"/>
    <property type="evidence" value="ECO:0007669"/>
    <property type="project" value="InterPro"/>
</dbReference>
<gene>
    <name evidence="4" type="ORF">BWR18_09535</name>
</gene>
<dbReference type="Gene3D" id="3.40.50.1820">
    <property type="entry name" value="alpha/beta hydrolase"/>
    <property type="match status" value="1"/>
</dbReference>
<dbReference type="STRING" id="299262.BWR18_09535"/>
<dbReference type="EMBL" id="CP019312">
    <property type="protein sequence ID" value="APX11895.1"/>
    <property type="molecule type" value="Genomic_DNA"/>
</dbReference>
<dbReference type="PANTHER" id="PTHR43798">
    <property type="entry name" value="MONOACYLGLYCEROL LIPASE"/>
    <property type="match status" value="1"/>
</dbReference>
<evidence type="ECO:0000313" key="4">
    <source>
        <dbReference type="EMBL" id="APX11895.1"/>
    </source>
</evidence>
<evidence type="ECO:0000256" key="1">
    <source>
        <dbReference type="ARBA" id="ARBA00010088"/>
    </source>
</evidence>
<dbReference type="PRINTS" id="PR00111">
    <property type="entry name" value="ABHYDROLASE"/>
</dbReference>
<dbReference type="SUPFAM" id="SSF53474">
    <property type="entry name" value="alpha/beta-Hydrolases"/>
    <property type="match status" value="1"/>
</dbReference>
<keyword evidence="5" id="KW-1185">Reference proteome</keyword>
<dbReference type="KEGG" id="tom:BWR18_09535"/>
<dbReference type="InterPro" id="IPR002410">
    <property type="entry name" value="Peptidase_S33"/>
</dbReference>
<dbReference type="GO" id="GO:0016020">
    <property type="term" value="C:membrane"/>
    <property type="evidence" value="ECO:0007669"/>
    <property type="project" value="TreeGrafter"/>
</dbReference>
<protein>
    <recommendedName>
        <fullName evidence="3">AB hydrolase-1 domain-containing protein</fullName>
    </recommendedName>
</protein>
<sequence>MFMDLKTARIFFDVVGPGLEPRGAEMVARPTLLVLHGGPGFDHSTLRPYFDRFSDAYQVIYLDHRGCGRSSGAQETWSLDQWADDIAAFCKALGIEAPLVFGQSFGGMVAMHYAARHPEGPAKVILSSTAARFRLDATMDMMRHLGGDAAAALAEQFFTTPSEEIYAAYGETCLPLYTQSVDPNAGAFRARAIERPEVAVHFFEHEMKDMDLRAGLSAITCPVLVLGGAVDPVTPPICAREMAEAVGANATLQMFEGCGHGVHRDDPEGAERVMRAFLAGA</sequence>
<dbReference type="GO" id="GO:0008233">
    <property type="term" value="F:peptidase activity"/>
    <property type="evidence" value="ECO:0007669"/>
    <property type="project" value="InterPro"/>
</dbReference>
<accession>A0A1P8MV06</accession>
<evidence type="ECO:0000256" key="2">
    <source>
        <dbReference type="ARBA" id="ARBA00022801"/>
    </source>
</evidence>
<name>A0A1P8MV06_9RHOB</name>
<dbReference type="InterPro" id="IPR029058">
    <property type="entry name" value="AB_hydrolase_fold"/>
</dbReference>
<dbReference type="InterPro" id="IPR000073">
    <property type="entry name" value="AB_hydrolase_1"/>
</dbReference>
<dbReference type="Pfam" id="PF00561">
    <property type="entry name" value="Abhydrolase_1"/>
    <property type="match status" value="1"/>
</dbReference>
<organism evidence="4 5">
    <name type="scientific">Tateyamaria omphalii</name>
    <dbReference type="NCBI Taxonomy" id="299262"/>
    <lineage>
        <taxon>Bacteria</taxon>
        <taxon>Pseudomonadati</taxon>
        <taxon>Pseudomonadota</taxon>
        <taxon>Alphaproteobacteria</taxon>
        <taxon>Rhodobacterales</taxon>
        <taxon>Roseobacteraceae</taxon>
        <taxon>Tateyamaria</taxon>
    </lineage>
</organism>
<keyword evidence="2" id="KW-0378">Hydrolase</keyword>
<dbReference type="PANTHER" id="PTHR43798:SF33">
    <property type="entry name" value="HYDROLASE, PUTATIVE (AFU_ORTHOLOGUE AFUA_2G14860)-RELATED"/>
    <property type="match status" value="1"/>
</dbReference>
<comment type="similarity">
    <text evidence="1">Belongs to the peptidase S33 family.</text>
</comment>
<proteinExistence type="inferred from homology"/>
<dbReference type="Proteomes" id="UP000186336">
    <property type="component" value="Chromosome"/>
</dbReference>
<feature type="domain" description="AB hydrolase-1" evidence="3">
    <location>
        <begin position="30"/>
        <end position="265"/>
    </location>
</feature>
<reference evidence="4 5" key="1">
    <citation type="submission" date="2017-01" db="EMBL/GenBank/DDBJ databases">
        <title>Complete genome of Tateyamaria omphalii DOK1-4 isolated from seawater in Dokdo.</title>
        <authorList>
            <person name="Kim J.H."/>
            <person name="Chi W.-J."/>
        </authorList>
    </citation>
    <scope>NUCLEOTIDE SEQUENCE [LARGE SCALE GENOMIC DNA]</scope>
    <source>
        <strain evidence="4 5">DOK1-4</strain>
    </source>
</reference>
<evidence type="ECO:0000259" key="3">
    <source>
        <dbReference type="Pfam" id="PF00561"/>
    </source>
</evidence>